<sequence>MSQFSIHWTKYSDIKRQQWNQYLYFKAVQSGNADVESMSPPSIQLTPEEKVFFKCVEYYRKLAKTNNNNNSNTTRDQVSHSLYSQVPHHPYHFQQNIANPCPGSLAVNGISGQGAATVDHNSHKDFETSTSMEEHWQVSRSTRSPFFPFEEPVSNPLATASMHRVTSSAQGRMQDALLQSPSMLADNTTNSFLRNAVITTAGGIKTHHNVQVSPVPHSRTYAQSHLGTVPPPMAGI</sequence>
<dbReference type="EMBL" id="ASPP01012621">
    <property type="protein sequence ID" value="ETO20424.1"/>
    <property type="molecule type" value="Genomic_DNA"/>
</dbReference>
<gene>
    <name evidence="1" type="ORF">RFI_16794</name>
</gene>
<comment type="caution">
    <text evidence="1">The sequence shown here is derived from an EMBL/GenBank/DDBJ whole genome shotgun (WGS) entry which is preliminary data.</text>
</comment>
<organism evidence="1 2">
    <name type="scientific">Reticulomyxa filosa</name>
    <dbReference type="NCBI Taxonomy" id="46433"/>
    <lineage>
        <taxon>Eukaryota</taxon>
        <taxon>Sar</taxon>
        <taxon>Rhizaria</taxon>
        <taxon>Retaria</taxon>
        <taxon>Foraminifera</taxon>
        <taxon>Monothalamids</taxon>
        <taxon>Reticulomyxidae</taxon>
        <taxon>Reticulomyxa</taxon>
    </lineage>
</organism>
<reference evidence="1 2" key="1">
    <citation type="journal article" date="2013" name="Curr. Biol.">
        <title>The Genome of the Foraminiferan Reticulomyxa filosa.</title>
        <authorList>
            <person name="Glockner G."/>
            <person name="Hulsmann N."/>
            <person name="Schleicher M."/>
            <person name="Noegel A.A."/>
            <person name="Eichinger L."/>
            <person name="Gallinger C."/>
            <person name="Pawlowski J."/>
            <person name="Sierra R."/>
            <person name="Euteneuer U."/>
            <person name="Pillet L."/>
            <person name="Moustafa A."/>
            <person name="Platzer M."/>
            <person name="Groth M."/>
            <person name="Szafranski K."/>
            <person name="Schliwa M."/>
        </authorList>
    </citation>
    <scope>NUCLEOTIDE SEQUENCE [LARGE SCALE GENOMIC DNA]</scope>
</reference>
<name>X6N3W3_RETFI</name>
<dbReference type="Proteomes" id="UP000023152">
    <property type="component" value="Unassembled WGS sequence"/>
</dbReference>
<evidence type="ECO:0000313" key="1">
    <source>
        <dbReference type="EMBL" id="ETO20424.1"/>
    </source>
</evidence>
<dbReference type="AlphaFoldDB" id="X6N3W3"/>
<keyword evidence="2" id="KW-1185">Reference proteome</keyword>
<evidence type="ECO:0000313" key="2">
    <source>
        <dbReference type="Proteomes" id="UP000023152"/>
    </source>
</evidence>
<accession>X6N3W3</accession>
<proteinExistence type="predicted"/>
<protein>
    <submittedName>
        <fullName evidence="1">Uncharacterized protein</fullName>
    </submittedName>
</protein>